<dbReference type="Gene3D" id="3.40.30.10">
    <property type="entry name" value="Glutaredoxin"/>
    <property type="match status" value="1"/>
</dbReference>
<dbReference type="InterPro" id="IPR013766">
    <property type="entry name" value="Thioredoxin_domain"/>
</dbReference>
<evidence type="ECO:0000313" key="2">
    <source>
        <dbReference type="EMBL" id="MDD8059288.1"/>
    </source>
</evidence>
<evidence type="ECO:0000313" key="3">
    <source>
        <dbReference type="Proteomes" id="UP001213691"/>
    </source>
</evidence>
<dbReference type="InterPro" id="IPR000866">
    <property type="entry name" value="AhpC/TSA"/>
</dbReference>
<protein>
    <submittedName>
        <fullName evidence="2">Protein disulfide oxidoreductase</fullName>
    </submittedName>
</protein>
<dbReference type="PANTHER" id="PTHR42852:SF17">
    <property type="entry name" value="THIOREDOXIN-LIKE PROTEIN HI_1115"/>
    <property type="match status" value="1"/>
</dbReference>
<sequence>MSARFWLMTLRDVLLLAAVLFAIASYLQRDMHTGSAFPITSQLIDGSHVSLFNTRQQADTNKATLVYFWGTWCPICKVTSPMVNSVANTQDYRVISVAVASGSNADINTFMQHNDYQFAVINQSTNGHHLSQQWGATALPSIYIIDNQNQIRFVTSGATSSWGMSLRLWLASL</sequence>
<feature type="domain" description="Thioredoxin" evidence="1">
    <location>
        <begin position="28"/>
        <end position="173"/>
    </location>
</feature>
<dbReference type="CDD" id="cd03011">
    <property type="entry name" value="TlpA_like_ScsD_MtbDsbE"/>
    <property type="match status" value="1"/>
</dbReference>
<dbReference type="SUPFAM" id="SSF52833">
    <property type="entry name" value="Thioredoxin-like"/>
    <property type="match status" value="1"/>
</dbReference>
<proteinExistence type="predicted"/>
<dbReference type="InterPro" id="IPR050553">
    <property type="entry name" value="Thioredoxin_ResA/DsbE_sf"/>
</dbReference>
<accession>A0ABT5TKZ7</accession>
<comment type="caution">
    <text evidence="2">The sequence shown here is derived from an EMBL/GenBank/DDBJ whole genome shotgun (WGS) entry which is preliminary data.</text>
</comment>
<organism evidence="2 3">
    <name type="scientific">Shewanella metallivivens</name>
    <dbReference type="NCBI Taxonomy" id="2872342"/>
    <lineage>
        <taxon>Bacteria</taxon>
        <taxon>Pseudomonadati</taxon>
        <taxon>Pseudomonadota</taxon>
        <taxon>Gammaproteobacteria</taxon>
        <taxon>Alteromonadales</taxon>
        <taxon>Shewanellaceae</taxon>
        <taxon>Shewanella</taxon>
    </lineage>
</organism>
<dbReference type="RefSeq" id="WP_238107551.1">
    <property type="nucleotide sequence ID" value="NZ_JAQQPZ010000005.1"/>
</dbReference>
<name>A0ABT5TKZ7_9GAMM</name>
<gene>
    <name evidence="2" type="ORF">PQR79_09185</name>
</gene>
<dbReference type="PANTHER" id="PTHR42852">
    <property type="entry name" value="THIOL:DISULFIDE INTERCHANGE PROTEIN DSBE"/>
    <property type="match status" value="1"/>
</dbReference>
<dbReference type="Proteomes" id="UP001213691">
    <property type="component" value="Unassembled WGS sequence"/>
</dbReference>
<keyword evidence="3" id="KW-1185">Reference proteome</keyword>
<dbReference type="PROSITE" id="PS51352">
    <property type="entry name" value="THIOREDOXIN_2"/>
    <property type="match status" value="1"/>
</dbReference>
<dbReference type="InterPro" id="IPR036249">
    <property type="entry name" value="Thioredoxin-like_sf"/>
</dbReference>
<evidence type="ECO:0000259" key="1">
    <source>
        <dbReference type="PROSITE" id="PS51352"/>
    </source>
</evidence>
<dbReference type="EMBL" id="JAQQPZ010000005">
    <property type="protein sequence ID" value="MDD8059288.1"/>
    <property type="molecule type" value="Genomic_DNA"/>
</dbReference>
<dbReference type="Pfam" id="PF00578">
    <property type="entry name" value="AhpC-TSA"/>
    <property type="match status" value="1"/>
</dbReference>
<reference evidence="2 3" key="1">
    <citation type="submission" date="2023-02" db="EMBL/GenBank/DDBJ databases">
        <title>Genome sequence of Shewanella metallivivens ER-Te-42B-Light, sp. nov., enriched from sulfide tube worms (Riftia pachyptila) isolated from Explorer Ridge in the Pacific Ocean.</title>
        <authorList>
            <person name="Maltman C."/>
            <person name="Kuzyk S.B."/>
            <person name="Kyndt J.A."/>
            <person name="Yurkov V."/>
        </authorList>
    </citation>
    <scope>NUCLEOTIDE SEQUENCE [LARGE SCALE GENOMIC DNA]</scope>
    <source>
        <strain evidence="2 3">ER-Te-42B-Light</strain>
    </source>
</reference>